<dbReference type="EMBL" id="ACEC01000115">
    <property type="protein sequence ID" value="EEG29141.1"/>
    <property type="molecule type" value="Genomic_DNA"/>
</dbReference>
<name>C0EH54_9FIRM</name>
<reference evidence="1 2" key="2">
    <citation type="submission" date="2009-02" db="EMBL/GenBank/DDBJ databases">
        <title>Draft genome sequence of Clostridium methylpentosum (DSM 5476).</title>
        <authorList>
            <person name="Sudarsanam P."/>
            <person name="Ley R."/>
            <person name="Guruge J."/>
            <person name="Turnbaugh P.J."/>
            <person name="Mahowald M."/>
            <person name="Liep D."/>
            <person name="Gordon J."/>
        </authorList>
    </citation>
    <scope>NUCLEOTIDE SEQUENCE [LARGE SCALE GENOMIC DNA]</scope>
    <source>
        <strain evidence="1 2">DSM 5476</strain>
    </source>
</reference>
<dbReference type="Proteomes" id="UP000003340">
    <property type="component" value="Unassembled WGS sequence"/>
</dbReference>
<accession>C0EH54</accession>
<proteinExistence type="predicted"/>
<keyword evidence="2" id="KW-1185">Reference proteome</keyword>
<organism evidence="1 2">
    <name type="scientific">[Clostridium] methylpentosum DSM 5476</name>
    <dbReference type="NCBI Taxonomy" id="537013"/>
    <lineage>
        <taxon>Bacteria</taxon>
        <taxon>Bacillati</taxon>
        <taxon>Bacillota</taxon>
        <taxon>Clostridia</taxon>
        <taxon>Eubacteriales</taxon>
        <taxon>Oscillospiraceae</taxon>
        <taxon>Oscillospiraceae incertae sedis</taxon>
    </lineage>
</organism>
<reference evidence="1 2" key="1">
    <citation type="submission" date="2009-01" db="EMBL/GenBank/DDBJ databases">
        <authorList>
            <person name="Fulton L."/>
            <person name="Clifton S."/>
            <person name="Fulton B."/>
            <person name="Xu J."/>
            <person name="Minx P."/>
            <person name="Pepin K.H."/>
            <person name="Johnson M."/>
            <person name="Bhonagiri V."/>
            <person name="Nash W.E."/>
            <person name="Mardis E.R."/>
            <person name="Wilson R.K."/>
        </authorList>
    </citation>
    <scope>NUCLEOTIDE SEQUENCE [LARGE SCALE GENOMIC DNA]</scope>
    <source>
        <strain evidence="1 2">DSM 5476</strain>
    </source>
</reference>
<evidence type="ECO:0000313" key="1">
    <source>
        <dbReference type="EMBL" id="EEG29141.1"/>
    </source>
</evidence>
<dbReference type="AlphaFoldDB" id="C0EH54"/>
<dbReference type="HOGENOM" id="CLU_3198156_0_0_9"/>
<comment type="caution">
    <text evidence="1">The sequence shown here is derived from an EMBL/GenBank/DDBJ whole genome shotgun (WGS) entry which is preliminary data.</text>
</comment>
<gene>
    <name evidence="1" type="ORF">CLOSTMETH_03254</name>
</gene>
<dbReference type="STRING" id="537013.CLOSTMETH_03254"/>
<sequence length="45" mass="5175">MEVLSSFVRCIQLWKRTLGFAGREKRGEGRAICGLKKEDVKRKHG</sequence>
<evidence type="ECO:0000313" key="2">
    <source>
        <dbReference type="Proteomes" id="UP000003340"/>
    </source>
</evidence>
<protein>
    <submittedName>
        <fullName evidence="1">Uncharacterized protein</fullName>
    </submittedName>
</protein>